<accession>A0A926DEC5</accession>
<sequence>MLPENELIQYVYKTADMGCEGIECVIGAARSDALRQVLHSQLGDYQKLREDAARMLHESGDDPKGVGPMARASSRVMSAGKLSLDSSDSKIAEMTIQGNNMGVTKTIEHLHDYAGGGEAEKLAKKLLATEQANVEQLKPFL</sequence>
<evidence type="ECO:0000313" key="1">
    <source>
        <dbReference type="EMBL" id="MBC8537053.1"/>
    </source>
</evidence>
<dbReference type="Proteomes" id="UP000620366">
    <property type="component" value="Unassembled WGS sequence"/>
</dbReference>
<dbReference type="RefSeq" id="WP_249301682.1">
    <property type="nucleotide sequence ID" value="NZ_JACRSP010000005.1"/>
</dbReference>
<comment type="caution">
    <text evidence="1">The sequence shown here is derived from an EMBL/GenBank/DDBJ whole genome shotgun (WGS) entry which is preliminary data.</text>
</comment>
<reference evidence="1" key="1">
    <citation type="submission" date="2020-08" db="EMBL/GenBank/DDBJ databases">
        <title>Genome public.</title>
        <authorList>
            <person name="Liu C."/>
            <person name="Sun Q."/>
        </authorList>
    </citation>
    <scope>NUCLEOTIDE SEQUENCE</scope>
    <source>
        <strain evidence="1">BX7</strain>
    </source>
</reference>
<name>A0A926DEC5_9FIRM</name>
<dbReference type="AlphaFoldDB" id="A0A926DEC5"/>
<organism evidence="1 2">
    <name type="scientific">Feifania hominis</name>
    <dbReference type="NCBI Taxonomy" id="2763660"/>
    <lineage>
        <taxon>Bacteria</taxon>
        <taxon>Bacillati</taxon>
        <taxon>Bacillota</taxon>
        <taxon>Clostridia</taxon>
        <taxon>Eubacteriales</taxon>
        <taxon>Feifaniaceae</taxon>
        <taxon>Feifania</taxon>
    </lineage>
</organism>
<protein>
    <recommendedName>
        <fullName evidence="3">DUF2383 domain-containing protein</fullName>
    </recommendedName>
</protein>
<evidence type="ECO:0008006" key="3">
    <source>
        <dbReference type="Google" id="ProtNLM"/>
    </source>
</evidence>
<dbReference type="EMBL" id="JACRSP010000005">
    <property type="protein sequence ID" value="MBC8537053.1"/>
    <property type="molecule type" value="Genomic_DNA"/>
</dbReference>
<proteinExistence type="predicted"/>
<gene>
    <name evidence="1" type="ORF">H8695_10180</name>
</gene>
<evidence type="ECO:0000313" key="2">
    <source>
        <dbReference type="Proteomes" id="UP000620366"/>
    </source>
</evidence>
<keyword evidence="2" id="KW-1185">Reference proteome</keyword>